<reference evidence="2 3" key="1">
    <citation type="submission" date="2020-12" db="EMBL/GenBank/DDBJ databases">
        <title>Novel Thalassolituus-related marine hydrocarbonoclastic bacteria mediated algae-derived hydrocarbons mineralization in twilight zone of the northern South China Sea.</title>
        <authorList>
            <person name="Dong C."/>
        </authorList>
    </citation>
    <scope>NUCLEOTIDE SEQUENCE [LARGE SCALE GENOMIC DNA]</scope>
    <source>
        <strain evidence="2 3">IMCC1826</strain>
    </source>
</reference>
<organism evidence="2 3">
    <name type="scientific">Thalassolituus marinus</name>
    <dbReference type="NCBI Taxonomy" id="671053"/>
    <lineage>
        <taxon>Bacteria</taxon>
        <taxon>Pseudomonadati</taxon>
        <taxon>Pseudomonadota</taxon>
        <taxon>Gammaproteobacteria</taxon>
        <taxon>Oceanospirillales</taxon>
        <taxon>Oceanospirillaceae</taxon>
        <taxon>Thalassolituus</taxon>
    </lineage>
</organism>
<keyword evidence="1" id="KW-0732">Signal</keyword>
<gene>
    <name evidence="2" type="ORF">I9W95_11605</name>
</gene>
<dbReference type="Proteomes" id="UP000714380">
    <property type="component" value="Unassembled WGS sequence"/>
</dbReference>
<comment type="caution">
    <text evidence="2">The sequence shown here is derived from an EMBL/GenBank/DDBJ whole genome shotgun (WGS) entry which is preliminary data.</text>
</comment>
<feature type="chain" id="PRO_5046190229" description="MSHA biogenesis protein MshK" evidence="1">
    <location>
        <begin position="20"/>
        <end position="104"/>
    </location>
</feature>
<dbReference type="EMBL" id="JAEDAH010000058">
    <property type="protein sequence ID" value="MCA6064252.1"/>
    <property type="molecule type" value="Genomic_DNA"/>
</dbReference>
<evidence type="ECO:0000313" key="3">
    <source>
        <dbReference type="Proteomes" id="UP000714380"/>
    </source>
</evidence>
<name>A0ABS7ZRA2_9GAMM</name>
<accession>A0ABS7ZRA2</accession>
<dbReference type="RefSeq" id="WP_225675038.1">
    <property type="nucleotide sequence ID" value="NZ_JAEDAH010000058.1"/>
</dbReference>
<sequence length="104" mass="11427">MVTKILFPVCLAWSVVALAADPTRPPDWMTNTVQESQPLPVLTLQQIRVSPTDAVAVINNQLVRVGDKIDGAQVLAIKAGVVTVKIRQKRQKLSLLNNTRQDSE</sequence>
<evidence type="ECO:0008006" key="4">
    <source>
        <dbReference type="Google" id="ProtNLM"/>
    </source>
</evidence>
<evidence type="ECO:0000313" key="2">
    <source>
        <dbReference type="EMBL" id="MCA6064252.1"/>
    </source>
</evidence>
<protein>
    <recommendedName>
        <fullName evidence="4">MSHA biogenesis protein MshK</fullName>
    </recommendedName>
</protein>
<evidence type="ECO:0000256" key="1">
    <source>
        <dbReference type="SAM" id="SignalP"/>
    </source>
</evidence>
<feature type="signal peptide" evidence="1">
    <location>
        <begin position="1"/>
        <end position="19"/>
    </location>
</feature>
<proteinExistence type="predicted"/>
<keyword evidence="3" id="KW-1185">Reference proteome</keyword>